<dbReference type="EMBL" id="JAGINW010000001">
    <property type="protein sequence ID" value="MBP2324280.1"/>
    <property type="molecule type" value="Genomic_DNA"/>
</dbReference>
<dbReference type="Pfam" id="PF08031">
    <property type="entry name" value="BBE"/>
    <property type="match status" value="1"/>
</dbReference>
<feature type="compositionally biased region" description="Polar residues" evidence="6">
    <location>
        <begin position="669"/>
        <end position="678"/>
    </location>
</feature>
<dbReference type="Gene3D" id="3.30.43.10">
    <property type="entry name" value="Uridine Diphospho-n-acetylenolpyruvylglucosamine Reductase, domain 2"/>
    <property type="match status" value="1"/>
</dbReference>
<evidence type="ECO:0000259" key="7">
    <source>
        <dbReference type="PROSITE" id="PS51387"/>
    </source>
</evidence>
<name>A0ABS4TIM7_9PSEU</name>
<dbReference type="RefSeq" id="WP_245378361.1">
    <property type="nucleotide sequence ID" value="NZ_JAGINW010000001.1"/>
</dbReference>
<feature type="domain" description="FAD-binding PCMH-type" evidence="7">
    <location>
        <begin position="57"/>
        <end position="227"/>
    </location>
</feature>
<dbReference type="InterPro" id="IPR006094">
    <property type="entry name" value="Oxid_FAD_bind_N"/>
</dbReference>
<dbReference type="InterPro" id="IPR036318">
    <property type="entry name" value="FAD-bd_PCMH-like_sf"/>
</dbReference>
<comment type="similarity">
    <text evidence="2">Belongs to the oxygen-dependent FAD-linked oxidoreductase family.</text>
</comment>
<dbReference type="PROSITE" id="PS51387">
    <property type="entry name" value="FAD_PCMH"/>
    <property type="match status" value="1"/>
</dbReference>
<dbReference type="InterPro" id="IPR050416">
    <property type="entry name" value="FAD-linked_Oxidoreductase"/>
</dbReference>
<evidence type="ECO:0000256" key="5">
    <source>
        <dbReference type="ARBA" id="ARBA00023002"/>
    </source>
</evidence>
<dbReference type="InterPro" id="IPR006093">
    <property type="entry name" value="Oxy_OxRdtase_FAD_BS"/>
</dbReference>
<gene>
    <name evidence="8" type="ORF">JOF56_004665</name>
</gene>
<dbReference type="PANTHER" id="PTHR42973">
    <property type="entry name" value="BINDING OXIDOREDUCTASE, PUTATIVE (AFU_ORTHOLOGUE AFUA_1G17690)-RELATED"/>
    <property type="match status" value="1"/>
</dbReference>
<feature type="compositionally biased region" description="Basic residues" evidence="6">
    <location>
        <begin position="623"/>
        <end position="647"/>
    </location>
</feature>
<dbReference type="Gene3D" id="3.30.465.10">
    <property type="match status" value="1"/>
</dbReference>
<dbReference type="PANTHER" id="PTHR42973:SF39">
    <property type="entry name" value="FAD-BINDING PCMH-TYPE DOMAIN-CONTAINING PROTEIN"/>
    <property type="match status" value="1"/>
</dbReference>
<dbReference type="PROSITE" id="PS51318">
    <property type="entry name" value="TAT"/>
    <property type="match status" value="1"/>
</dbReference>
<dbReference type="Proteomes" id="UP001519332">
    <property type="component" value="Unassembled WGS sequence"/>
</dbReference>
<feature type="compositionally biased region" description="Basic and acidic residues" evidence="6">
    <location>
        <begin position="602"/>
        <end position="622"/>
    </location>
</feature>
<evidence type="ECO:0000256" key="6">
    <source>
        <dbReference type="SAM" id="MobiDB-lite"/>
    </source>
</evidence>
<feature type="region of interest" description="Disordered" evidence="6">
    <location>
        <begin position="602"/>
        <end position="688"/>
    </location>
</feature>
<dbReference type="InterPro" id="IPR016169">
    <property type="entry name" value="FAD-bd_PCMH_sub2"/>
</dbReference>
<feature type="region of interest" description="Disordered" evidence="6">
    <location>
        <begin position="467"/>
        <end position="505"/>
    </location>
</feature>
<organism evidence="8 9">
    <name type="scientific">Kibdelosporangium banguiense</name>
    <dbReference type="NCBI Taxonomy" id="1365924"/>
    <lineage>
        <taxon>Bacteria</taxon>
        <taxon>Bacillati</taxon>
        <taxon>Actinomycetota</taxon>
        <taxon>Actinomycetes</taxon>
        <taxon>Pseudonocardiales</taxon>
        <taxon>Pseudonocardiaceae</taxon>
        <taxon>Kibdelosporangium</taxon>
    </lineage>
</organism>
<dbReference type="InterPro" id="IPR006311">
    <property type="entry name" value="TAT_signal"/>
</dbReference>
<dbReference type="Gene3D" id="3.40.462.20">
    <property type="match status" value="1"/>
</dbReference>
<proteinExistence type="inferred from homology"/>
<dbReference type="InterPro" id="IPR016167">
    <property type="entry name" value="FAD-bd_PCMH_sub1"/>
</dbReference>
<dbReference type="SUPFAM" id="SSF56176">
    <property type="entry name" value="FAD-binding/transporter-associated domain-like"/>
    <property type="match status" value="1"/>
</dbReference>
<keyword evidence="3" id="KW-0285">Flavoprotein</keyword>
<protein>
    <submittedName>
        <fullName evidence="8">FAD/FMN-containing dehydrogenase</fullName>
    </submittedName>
</protein>
<evidence type="ECO:0000313" key="8">
    <source>
        <dbReference type="EMBL" id="MBP2324280.1"/>
    </source>
</evidence>
<dbReference type="InterPro" id="IPR016166">
    <property type="entry name" value="FAD-bd_PCMH"/>
</dbReference>
<evidence type="ECO:0000256" key="4">
    <source>
        <dbReference type="ARBA" id="ARBA00022827"/>
    </source>
</evidence>
<dbReference type="InterPro" id="IPR012951">
    <property type="entry name" value="BBE"/>
</dbReference>
<keyword evidence="4" id="KW-0274">FAD</keyword>
<evidence type="ECO:0000256" key="2">
    <source>
        <dbReference type="ARBA" id="ARBA00005466"/>
    </source>
</evidence>
<evidence type="ECO:0000313" key="9">
    <source>
        <dbReference type="Proteomes" id="UP001519332"/>
    </source>
</evidence>
<evidence type="ECO:0000256" key="1">
    <source>
        <dbReference type="ARBA" id="ARBA00001974"/>
    </source>
</evidence>
<sequence length="757" mass="81677">MTLSRRGFLQGLAVAGVGDLTAAPDWEKLRKRLTGPLYLPQDQGYPEAKQGFSKLYDTQRPAAVVRCARVEDVQACVEVAATSRTPISARSGGHSYAGYSTRDKSLVVDLGRMDTIEVKADGTAVVGAGAQLIDIYETLARSGRMLPGGTCPSVGIGRLTLGGGTGITARKHGLTCDRLLSARVVTSDGRLHTVSAAAEPDLFWALRGGGGGNFGIVTSFTFRTAPATDLTLFEVEFPAAALAGLLAGWQDWHAQGPDEAWSAIGVPGDKQATVWVTGCYAGVEQALRPLLDDFVRRVGTAPLTRQSRQFGHIEMMRYFAGCSDLTSQECRPNWNGDNGQLDRGSYVATSRMITKPMVNPQAVADVLRSSPGLYTLIDSFGGAISRVPVDGTAFPHRTSLAGMQIIHQVDGNETAARQAIGQVRDQIGREFGEHGYVNYIDPQMPNWAQAYYGPNLPRLRHRQTLRPEPGFRLPPRTLEAGHDDRAQRGQSVTGKRFHSVEGDKPEIVGTGSFGGDEHSDAGCLLVVLDGRVTDTGYRGRRNAAAATDGADQTRRVDAAGGKLTHDEVDHDPLVPGVGARVQGLVDPAEIVLDRNQIRVKIEPGLQRREQPACPRDPLDRPSRRPRTGRQQHKPSRQHTGPHPRHAQRLVVRERPGSRWTRPPAPRSSLPMTTDIQPATTPPLWTTDPEPPTAYVAGTAELVLAQESHTYEARPMAASGPRNPRYPKASTVSAACDRGAAWAVDSLRGVDNSCSEAC</sequence>
<keyword evidence="9" id="KW-1185">Reference proteome</keyword>
<reference evidence="8 9" key="1">
    <citation type="submission" date="2021-03" db="EMBL/GenBank/DDBJ databases">
        <title>Sequencing the genomes of 1000 actinobacteria strains.</title>
        <authorList>
            <person name="Klenk H.-P."/>
        </authorList>
    </citation>
    <scope>NUCLEOTIDE SEQUENCE [LARGE SCALE GENOMIC DNA]</scope>
    <source>
        <strain evidence="8 9">DSM 46670</strain>
    </source>
</reference>
<accession>A0ABS4TIM7</accession>
<evidence type="ECO:0000256" key="3">
    <source>
        <dbReference type="ARBA" id="ARBA00022630"/>
    </source>
</evidence>
<keyword evidence="5" id="KW-0560">Oxidoreductase</keyword>
<dbReference type="Pfam" id="PF01565">
    <property type="entry name" value="FAD_binding_4"/>
    <property type="match status" value="1"/>
</dbReference>
<dbReference type="PROSITE" id="PS00862">
    <property type="entry name" value="OX2_COVAL_FAD"/>
    <property type="match status" value="1"/>
</dbReference>
<comment type="cofactor">
    <cofactor evidence="1">
        <name>FAD</name>
        <dbReference type="ChEBI" id="CHEBI:57692"/>
    </cofactor>
</comment>
<comment type="caution">
    <text evidence="8">The sequence shown here is derived from an EMBL/GenBank/DDBJ whole genome shotgun (WGS) entry which is preliminary data.</text>
</comment>